<gene>
    <name evidence="1" type="ORF">BJ971_002038</name>
</gene>
<keyword evidence="2" id="KW-1185">Reference proteome</keyword>
<accession>A0A7W7MPA3</accession>
<reference evidence="1 2" key="1">
    <citation type="submission" date="2020-08" db="EMBL/GenBank/DDBJ databases">
        <title>Sequencing the genomes of 1000 actinobacteria strains.</title>
        <authorList>
            <person name="Klenk H.-P."/>
        </authorList>
    </citation>
    <scope>NUCLEOTIDE SEQUENCE [LARGE SCALE GENOMIC DNA]</scope>
    <source>
        <strain evidence="1 2">DSM 43149</strain>
    </source>
</reference>
<evidence type="ECO:0000313" key="1">
    <source>
        <dbReference type="EMBL" id="MBB4761482.1"/>
    </source>
</evidence>
<sequence length="30" mass="3325">MAGVVNGRRIAILDRNLYIAKRGGRDRVLA</sequence>
<name>A0A7W7MPA3_9ACTN</name>
<proteinExistence type="predicted"/>
<organism evidence="1 2">
    <name type="scientific">Actinoplanes digitatis</name>
    <dbReference type="NCBI Taxonomy" id="1868"/>
    <lineage>
        <taxon>Bacteria</taxon>
        <taxon>Bacillati</taxon>
        <taxon>Actinomycetota</taxon>
        <taxon>Actinomycetes</taxon>
        <taxon>Micromonosporales</taxon>
        <taxon>Micromonosporaceae</taxon>
        <taxon>Actinoplanes</taxon>
    </lineage>
</organism>
<dbReference type="Proteomes" id="UP000578112">
    <property type="component" value="Unassembled WGS sequence"/>
</dbReference>
<dbReference type="EMBL" id="JACHNH010000001">
    <property type="protein sequence ID" value="MBB4761482.1"/>
    <property type="molecule type" value="Genomic_DNA"/>
</dbReference>
<evidence type="ECO:0000313" key="2">
    <source>
        <dbReference type="Proteomes" id="UP000578112"/>
    </source>
</evidence>
<comment type="caution">
    <text evidence="1">The sequence shown here is derived from an EMBL/GenBank/DDBJ whole genome shotgun (WGS) entry which is preliminary data.</text>
</comment>
<dbReference type="AlphaFoldDB" id="A0A7W7MPA3"/>
<protein>
    <submittedName>
        <fullName evidence="1">Uncharacterized protein</fullName>
    </submittedName>
</protein>